<organism evidence="3 4">
    <name type="scientific">Actinophytocola xinjiangensis</name>
    <dbReference type="NCBI Taxonomy" id="485602"/>
    <lineage>
        <taxon>Bacteria</taxon>
        <taxon>Bacillati</taxon>
        <taxon>Actinomycetota</taxon>
        <taxon>Actinomycetes</taxon>
        <taxon>Pseudonocardiales</taxon>
        <taxon>Pseudonocardiaceae</taxon>
    </lineage>
</organism>
<evidence type="ECO:0000313" key="4">
    <source>
        <dbReference type="Proteomes" id="UP000185696"/>
    </source>
</evidence>
<feature type="region of interest" description="Disordered" evidence="1">
    <location>
        <begin position="121"/>
        <end position="168"/>
    </location>
</feature>
<dbReference type="InterPro" id="IPR011112">
    <property type="entry name" value="Rho-like_N"/>
</dbReference>
<evidence type="ECO:0000313" key="3">
    <source>
        <dbReference type="EMBL" id="OLF09825.1"/>
    </source>
</evidence>
<keyword evidence="4" id="KW-1185">Reference proteome</keyword>
<dbReference type="Proteomes" id="UP000185696">
    <property type="component" value="Unassembled WGS sequence"/>
</dbReference>
<evidence type="ECO:0000259" key="2">
    <source>
        <dbReference type="Pfam" id="PF07498"/>
    </source>
</evidence>
<name>A0A7Z0WM03_9PSEU</name>
<dbReference type="GO" id="GO:0006353">
    <property type="term" value="P:DNA-templated transcription termination"/>
    <property type="evidence" value="ECO:0007669"/>
    <property type="project" value="InterPro"/>
</dbReference>
<dbReference type="AlphaFoldDB" id="A0A7Z0WM03"/>
<accession>A0A7Z0WM03</accession>
<protein>
    <recommendedName>
        <fullName evidence="2">Rho termination factor-like N-terminal domain-containing protein</fullName>
    </recommendedName>
</protein>
<feature type="domain" description="Rho termination factor-like N-terminal" evidence="2">
    <location>
        <begin position="88"/>
        <end position="114"/>
    </location>
</feature>
<dbReference type="EMBL" id="MSIF01000008">
    <property type="protein sequence ID" value="OLF09825.1"/>
    <property type="molecule type" value="Genomic_DNA"/>
</dbReference>
<feature type="region of interest" description="Disordered" evidence="1">
    <location>
        <begin position="39"/>
        <end position="61"/>
    </location>
</feature>
<dbReference type="RefSeq" id="WP_075134216.1">
    <property type="nucleotide sequence ID" value="NZ_MSIF01000008.1"/>
</dbReference>
<evidence type="ECO:0000256" key="1">
    <source>
        <dbReference type="SAM" id="MobiDB-lite"/>
    </source>
</evidence>
<gene>
    <name evidence="3" type="ORF">BLA60_18845</name>
</gene>
<sequence length="246" mass="26476">MTGLREVLALQARVWTFLEGLDDATVLAIIDGTTTLTTTGAAPTGKQAGEPAREPAGEPAMTPQRLALRLGTLSGERERHALLDTSGLTTTELRQVARLCGLRNYSRLRRDDLVTRLAGHDQAPAPEPAADPPPAPPPTPRPTPTPTPRPTPRPRPEPVAEPVAVPGAEASRIDAAAVAATLRATETEEQGADYLRSQELGRDDLLAVAAELRLTRVDRLSQPELARRVLKQAIGARRKFSGLRKW</sequence>
<dbReference type="Pfam" id="PF07498">
    <property type="entry name" value="Rho_N"/>
    <property type="match status" value="1"/>
</dbReference>
<feature type="compositionally biased region" description="Pro residues" evidence="1">
    <location>
        <begin position="125"/>
        <end position="159"/>
    </location>
</feature>
<dbReference type="OrthoDB" id="3627384at2"/>
<proteinExistence type="predicted"/>
<comment type="caution">
    <text evidence="3">The sequence shown here is derived from an EMBL/GenBank/DDBJ whole genome shotgun (WGS) entry which is preliminary data.</text>
</comment>
<reference evidence="3 4" key="1">
    <citation type="submission" date="2016-12" db="EMBL/GenBank/DDBJ databases">
        <title>The draft genome sequence of Actinophytocola xinjiangensis.</title>
        <authorList>
            <person name="Wang W."/>
            <person name="Yuan L."/>
        </authorList>
    </citation>
    <scope>NUCLEOTIDE SEQUENCE [LARGE SCALE GENOMIC DNA]</scope>
    <source>
        <strain evidence="3 4">CGMCC 4.4663</strain>
    </source>
</reference>